<dbReference type="InterPro" id="IPR007351">
    <property type="entry name" value="YjbR"/>
</dbReference>
<dbReference type="InterPro" id="IPR058532">
    <property type="entry name" value="YjbR/MT2646/Rv2570-like"/>
</dbReference>
<dbReference type="Pfam" id="PF04237">
    <property type="entry name" value="YjbR"/>
    <property type="match status" value="1"/>
</dbReference>
<comment type="caution">
    <text evidence="1">The sequence shown here is derived from an EMBL/GenBank/DDBJ whole genome shotgun (WGS) entry which is preliminary data.</text>
</comment>
<sequence length="129" mass="13443">MGLARFDATCGALPAATLTIQWGDAHVWKVGGKMFAIGRVEKEGPASVSFKASEMAFRLLPETTAGIGPAPYLARAGWLRAAPGALPPEALAAYLAEAHRLVAGGLPRRLRHELGLHGTARPSSALSCS</sequence>
<dbReference type="InterPro" id="IPR038056">
    <property type="entry name" value="YjbR-like_sf"/>
</dbReference>
<keyword evidence="2" id="KW-1185">Reference proteome</keyword>
<dbReference type="PANTHER" id="PTHR35145:SF1">
    <property type="entry name" value="CYTOPLASMIC PROTEIN"/>
    <property type="match status" value="1"/>
</dbReference>
<evidence type="ECO:0000313" key="2">
    <source>
        <dbReference type="Proteomes" id="UP001321492"/>
    </source>
</evidence>
<organism evidence="1 2">
    <name type="scientific">Chelatococcus albus</name>
    <dbReference type="NCBI Taxonomy" id="3047466"/>
    <lineage>
        <taxon>Bacteria</taxon>
        <taxon>Pseudomonadati</taxon>
        <taxon>Pseudomonadota</taxon>
        <taxon>Alphaproteobacteria</taxon>
        <taxon>Hyphomicrobiales</taxon>
        <taxon>Chelatococcaceae</taxon>
        <taxon>Chelatococcus</taxon>
    </lineage>
</organism>
<dbReference type="GO" id="GO:0003677">
    <property type="term" value="F:DNA binding"/>
    <property type="evidence" value="ECO:0007669"/>
    <property type="project" value="UniProtKB-KW"/>
</dbReference>
<keyword evidence="1" id="KW-0238">DNA-binding</keyword>
<accession>A0ABT7ADW9</accession>
<reference evidence="1 2" key="1">
    <citation type="submission" date="2023-05" db="EMBL/GenBank/DDBJ databases">
        <title>Chelatococcus sp. nov., a moderately thermophilic bacterium isolated from hot spring microbial mat.</title>
        <authorList>
            <person name="Hu C.-J."/>
            <person name="Li W.-J."/>
        </authorList>
    </citation>
    <scope>NUCLEOTIDE SEQUENCE [LARGE SCALE GENOMIC DNA]</scope>
    <source>
        <strain evidence="1 2">SYSU G07232</strain>
    </source>
</reference>
<dbReference type="SUPFAM" id="SSF142906">
    <property type="entry name" value="YjbR-like"/>
    <property type="match status" value="1"/>
</dbReference>
<proteinExistence type="predicted"/>
<dbReference type="Gene3D" id="3.90.1150.30">
    <property type="match status" value="1"/>
</dbReference>
<dbReference type="PANTHER" id="PTHR35145">
    <property type="entry name" value="CYTOPLASMIC PROTEIN-RELATED"/>
    <property type="match status" value="1"/>
</dbReference>
<protein>
    <submittedName>
        <fullName evidence="1">MmcQ/YjbR family DNA-binding protein</fullName>
    </submittedName>
</protein>
<dbReference type="Proteomes" id="UP001321492">
    <property type="component" value="Unassembled WGS sequence"/>
</dbReference>
<dbReference type="RefSeq" id="WP_283739557.1">
    <property type="nucleotide sequence ID" value="NZ_JASJEV010000002.1"/>
</dbReference>
<dbReference type="EMBL" id="JASJEV010000002">
    <property type="protein sequence ID" value="MDJ1157575.1"/>
    <property type="molecule type" value="Genomic_DNA"/>
</dbReference>
<evidence type="ECO:0000313" key="1">
    <source>
        <dbReference type="EMBL" id="MDJ1157575.1"/>
    </source>
</evidence>
<gene>
    <name evidence="1" type="ORF">QNA08_04905</name>
</gene>
<name>A0ABT7ADW9_9HYPH</name>